<feature type="region of interest" description="Disordered" evidence="1">
    <location>
        <begin position="68"/>
        <end position="97"/>
    </location>
</feature>
<accession>A0A840IL61</accession>
<name>A0A840IL61_9PSEU</name>
<proteinExistence type="predicted"/>
<gene>
    <name evidence="2" type="ORF">BJY18_000531</name>
</gene>
<comment type="caution">
    <text evidence="2">The sequence shown here is derived from an EMBL/GenBank/DDBJ whole genome shotgun (WGS) entry which is preliminary data.</text>
</comment>
<dbReference type="AlphaFoldDB" id="A0A840IL61"/>
<evidence type="ECO:0000313" key="3">
    <source>
        <dbReference type="Proteomes" id="UP000581769"/>
    </source>
</evidence>
<keyword evidence="3" id="KW-1185">Reference proteome</keyword>
<evidence type="ECO:0000313" key="2">
    <source>
        <dbReference type="EMBL" id="MBB4683046.1"/>
    </source>
</evidence>
<sequence length="97" mass="10625">MTTGRRGEPGWVSPAHATLLSQLDPGGMPMADLGRSKLVVPPPEGIVRRRQARELRREPKAGLAERIGPQRMPALRDALEQDWGEVAGRGGQRRPTL</sequence>
<reference evidence="2 3" key="1">
    <citation type="submission" date="2020-08" db="EMBL/GenBank/DDBJ databases">
        <title>Sequencing the genomes of 1000 actinobacteria strains.</title>
        <authorList>
            <person name="Klenk H.-P."/>
        </authorList>
    </citation>
    <scope>NUCLEOTIDE SEQUENCE [LARGE SCALE GENOMIC DNA]</scope>
    <source>
        <strain evidence="2 3">DSM 45859</strain>
    </source>
</reference>
<dbReference type="EMBL" id="JACHMG010000001">
    <property type="protein sequence ID" value="MBB4683046.1"/>
    <property type="molecule type" value="Genomic_DNA"/>
</dbReference>
<dbReference type="Proteomes" id="UP000581769">
    <property type="component" value="Unassembled WGS sequence"/>
</dbReference>
<dbReference type="RefSeq" id="WP_184777354.1">
    <property type="nucleotide sequence ID" value="NZ_JACHMG010000001.1"/>
</dbReference>
<evidence type="ECO:0000256" key="1">
    <source>
        <dbReference type="SAM" id="MobiDB-lite"/>
    </source>
</evidence>
<protein>
    <submittedName>
        <fullName evidence="2">Uncharacterized protein</fullName>
    </submittedName>
</protein>
<organism evidence="2 3">
    <name type="scientific">Amycolatopsis jiangsuensis</name>
    <dbReference type="NCBI Taxonomy" id="1181879"/>
    <lineage>
        <taxon>Bacteria</taxon>
        <taxon>Bacillati</taxon>
        <taxon>Actinomycetota</taxon>
        <taxon>Actinomycetes</taxon>
        <taxon>Pseudonocardiales</taxon>
        <taxon>Pseudonocardiaceae</taxon>
        <taxon>Amycolatopsis</taxon>
    </lineage>
</organism>
<feature type="region of interest" description="Disordered" evidence="1">
    <location>
        <begin position="22"/>
        <end position="45"/>
    </location>
</feature>